<sequence>MAAEAAAFATLTPTNLLARMAFSDLYDRLIAGRQDVDNRERAFRIGPDTQRAPDRDVEAFKRHMRRRADGKADADADQVSDTLPDTQSESDANDPNSSEPGRIWRGHFLLRFDPEPSDPRLGWTVGKRRPLAVEHTAKPADLLVCTSAFEEEHKLSVRHFHARFTFSQDTGQLGIARCSSNLAWQVTAGGVQVEKRLHILNVDSVPISIGPLEYQFRYAEFARTRQCFVLRN</sequence>
<dbReference type="VEuPathDB" id="FungiDB:MYCTH_2299840"/>
<dbReference type="GeneID" id="11513200"/>
<organism evidence="2 3">
    <name type="scientific">Thermothelomyces thermophilus (strain ATCC 42464 / BCRC 31852 / DSM 1799)</name>
    <name type="common">Sporotrichum thermophile</name>
    <dbReference type="NCBI Taxonomy" id="573729"/>
    <lineage>
        <taxon>Eukaryota</taxon>
        <taxon>Fungi</taxon>
        <taxon>Dikarya</taxon>
        <taxon>Ascomycota</taxon>
        <taxon>Pezizomycotina</taxon>
        <taxon>Sordariomycetes</taxon>
        <taxon>Sordariomycetidae</taxon>
        <taxon>Sordariales</taxon>
        <taxon>Chaetomiaceae</taxon>
        <taxon>Thermothelomyces</taxon>
    </lineage>
</organism>
<accession>G2Q046</accession>
<dbReference type="eggNOG" id="ENOG502RM3X">
    <property type="taxonomic scope" value="Eukaryota"/>
</dbReference>
<feature type="region of interest" description="Disordered" evidence="1">
    <location>
        <begin position="64"/>
        <end position="102"/>
    </location>
</feature>
<dbReference type="EMBL" id="CP003002">
    <property type="protein sequence ID" value="AEO55720.1"/>
    <property type="molecule type" value="Genomic_DNA"/>
</dbReference>
<name>G2Q046_THET4</name>
<dbReference type="OrthoDB" id="5979581at2759"/>
<dbReference type="STRING" id="573729.G2Q046"/>
<dbReference type="RefSeq" id="XP_003660965.1">
    <property type="nucleotide sequence ID" value="XM_003660917.1"/>
</dbReference>
<gene>
    <name evidence="2" type="ORF">MYCTH_2299840</name>
</gene>
<keyword evidence="3" id="KW-1185">Reference proteome</keyword>
<dbReference type="AlphaFoldDB" id="G2Q046"/>
<feature type="compositionally biased region" description="Polar residues" evidence="1">
    <location>
        <begin position="79"/>
        <end position="99"/>
    </location>
</feature>
<evidence type="ECO:0000313" key="2">
    <source>
        <dbReference type="EMBL" id="AEO55720.1"/>
    </source>
</evidence>
<dbReference type="InParanoid" id="G2Q046"/>
<dbReference type="KEGG" id="mtm:MYCTH_2299840"/>
<dbReference type="OMA" id="IMQCTSK"/>
<proteinExistence type="predicted"/>
<evidence type="ECO:0000313" key="3">
    <source>
        <dbReference type="Proteomes" id="UP000007322"/>
    </source>
</evidence>
<evidence type="ECO:0008006" key="4">
    <source>
        <dbReference type="Google" id="ProtNLM"/>
    </source>
</evidence>
<feature type="compositionally biased region" description="Basic and acidic residues" evidence="1">
    <location>
        <begin position="64"/>
        <end position="74"/>
    </location>
</feature>
<protein>
    <recommendedName>
        <fullName evidence="4">FHA domain-containing protein</fullName>
    </recommendedName>
</protein>
<dbReference type="Proteomes" id="UP000007322">
    <property type="component" value="Chromosome 1"/>
</dbReference>
<dbReference type="HOGENOM" id="CLU_1195583_0_0_1"/>
<reference evidence="2 3" key="1">
    <citation type="journal article" date="2011" name="Nat. Biotechnol.">
        <title>Comparative genomic analysis of the thermophilic biomass-degrading fungi Myceliophthora thermophila and Thielavia terrestris.</title>
        <authorList>
            <person name="Berka R.M."/>
            <person name="Grigoriev I.V."/>
            <person name="Otillar R."/>
            <person name="Salamov A."/>
            <person name="Grimwood J."/>
            <person name="Reid I."/>
            <person name="Ishmael N."/>
            <person name="John T."/>
            <person name="Darmond C."/>
            <person name="Moisan M.-C."/>
            <person name="Henrissat B."/>
            <person name="Coutinho P.M."/>
            <person name="Lombard V."/>
            <person name="Natvig D.O."/>
            <person name="Lindquist E."/>
            <person name="Schmutz J."/>
            <person name="Lucas S."/>
            <person name="Harris P."/>
            <person name="Powlowski J."/>
            <person name="Bellemare A."/>
            <person name="Taylor D."/>
            <person name="Butler G."/>
            <person name="de Vries R.P."/>
            <person name="Allijn I.E."/>
            <person name="van den Brink J."/>
            <person name="Ushinsky S."/>
            <person name="Storms R."/>
            <person name="Powell A.J."/>
            <person name="Paulsen I.T."/>
            <person name="Elbourne L.D.H."/>
            <person name="Baker S.E."/>
            <person name="Magnuson J."/>
            <person name="LaBoissiere S."/>
            <person name="Clutterbuck A.J."/>
            <person name="Martinez D."/>
            <person name="Wogulis M."/>
            <person name="de Leon A.L."/>
            <person name="Rey M.W."/>
            <person name="Tsang A."/>
        </authorList>
    </citation>
    <scope>NUCLEOTIDE SEQUENCE [LARGE SCALE GENOMIC DNA]</scope>
    <source>
        <strain evidence="3">ATCC 42464 / BCRC 31852 / DSM 1799</strain>
    </source>
</reference>
<evidence type="ECO:0000256" key="1">
    <source>
        <dbReference type="SAM" id="MobiDB-lite"/>
    </source>
</evidence>